<name>A0A7U2ESJ1_PHANO</name>
<sequence length="66" mass="7508">MDTLTVTPIEDDDNLLNTIDSHIKLRKLKEVMPLCRTIKSLSIPSAVQFHPNEPPEQPSLSKKRVQ</sequence>
<reference evidence="3" key="1">
    <citation type="journal article" date="2021" name="BMC Genomics">
        <title>Chromosome-level genome assembly and manually-curated proteome of model necrotroph Parastagonospora nodorum Sn15 reveals a genome-wide trove of candidate effector homologs, and redundancy of virulence-related functions within an accessory chromosome.</title>
        <authorList>
            <person name="Bertazzoni S."/>
            <person name="Jones D.A.B."/>
            <person name="Phan H.T."/>
            <person name="Tan K.-C."/>
            <person name="Hane J.K."/>
        </authorList>
    </citation>
    <scope>NUCLEOTIDE SEQUENCE [LARGE SCALE GENOMIC DNA]</scope>
    <source>
        <strain evidence="3">SN15 / ATCC MYA-4574 / FGSC 10173)</strain>
    </source>
</reference>
<dbReference type="AlphaFoldDB" id="A0A7U2ESJ1"/>
<dbReference type="EMBL" id="CP069024">
    <property type="protein sequence ID" value="QRC92199.1"/>
    <property type="molecule type" value="Genomic_DNA"/>
</dbReference>
<dbReference type="VEuPathDB" id="FungiDB:JI435_424850"/>
<evidence type="ECO:0000313" key="3">
    <source>
        <dbReference type="Proteomes" id="UP000663193"/>
    </source>
</evidence>
<organism evidence="2 3">
    <name type="scientific">Phaeosphaeria nodorum (strain SN15 / ATCC MYA-4574 / FGSC 10173)</name>
    <name type="common">Glume blotch fungus</name>
    <name type="synonym">Parastagonospora nodorum</name>
    <dbReference type="NCBI Taxonomy" id="321614"/>
    <lineage>
        <taxon>Eukaryota</taxon>
        <taxon>Fungi</taxon>
        <taxon>Dikarya</taxon>
        <taxon>Ascomycota</taxon>
        <taxon>Pezizomycotina</taxon>
        <taxon>Dothideomycetes</taxon>
        <taxon>Pleosporomycetidae</taxon>
        <taxon>Pleosporales</taxon>
        <taxon>Pleosporineae</taxon>
        <taxon>Phaeosphaeriaceae</taxon>
        <taxon>Parastagonospora</taxon>
    </lineage>
</organism>
<protein>
    <submittedName>
        <fullName evidence="2">Uncharacterized protein</fullName>
    </submittedName>
</protein>
<accession>A0A7U2ESJ1</accession>
<evidence type="ECO:0000313" key="2">
    <source>
        <dbReference type="EMBL" id="QRC92199.1"/>
    </source>
</evidence>
<gene>
    <name evidence="2" type="ORF">JI435_424850</name>
</gene>
<feature type="region of interest" description="Disordered" evidence="1">
    <location>
        <begin position="45"/>
        <end position="66"/>
    </location>
</feature>
<keyword evidence="3" id="KW-1185">Reference proteome</keyword>
<proteinExistence type="predicted"/>
<evidence type="ECO:0000256" key="1">
    <source>
        <dbReference type="SAM" id="MobiDB-lite"/>
    </source>
</evidence>
<dbReference type="Proteomes" id="UP000663193">
    <property type="component" value="Chromosome 2"/>
</dbReference>